<reference evidence="1" key="1">
    <citation type="submission" date="2020-04" db="EMBL/GenBank/DDBJ databases">
        <authorList>
            <person name="Alioto T."/>
            <person name="Alioto T."/>
            <person name="Gomez Garrido J."/>
        </authorList>
    </citation>
    <scope>NUCLEOTIDE SEQUENCE</scope>
    <source>
        <strain evidence="1">A484AB</strain>
    </source>
</reference>
<dbReference type="InterPro" id="IPR051746">
    <property type="entry name" value="Kelch_domain_containing_8"/>
</dbReference>
<dbReference type="PANTHER" id="PTHR46260">
    <property type="entry name" value="RING-TYPE DOMAIN-CONTAINING PROTEIN"/>
    <property type="match status" value="1"/>
</dbReference>
<comment type="caution">
    <text evidence="1">The sequence shown here is derived from an EMBL/GenBank/DDBJ whole genome shotgun (WGS) entry which is preliminary data.</text>
</comment>
<dbReference type="InterPro" id="IPR015915">
    <property type="entry name" value="Kelch-typ_b-propeller"/>
</dbReference>
<dbReference type="Pfam" id="PF24681">
    <property type="entry name" value="Kelch_KLHDC2_KLHL20_DRC7"/>
    <property type="match status" value="1"/>
</dbReference>
<dbReference type="OrthoDB" id="45365at2759"/>
<dbReference type="AlphaFoldDB" id="A0A7D9IW82"/>
<name>A0A7D9IW82_PARCT</name>
<keyword evidence="2" id="KW-1185">Reference proteome</keyword>
<dbReference type="Gene3D" id="2.120.10.80">
    <property type="entry name" value="Kelch-type beta propeller"/>
    <property type="match status" value="2"/>
</dbReference>
<evidence type="ECO:0000313" key="1">
    <source>
        <dbReference type="EMBL" id="CAB4020206.1"/>
    </source>
</evidence>
<dbReference type="PANTHER" id="PTHR46260:SF3">
    <property type="entry name" value="RING-TYPE DOMAIN-CONTAINING PROTEIN"/>
    <property type="match status" value="1"/>
</dbReference>
<proteinExistence type="predicted"/>
<dbReference type="SUPFAM" id="SSF117281">
    <property type="entry name" value="Kelch motif"/>
    <property type="match status" value="2"/>
</dbReference>
<accession>A0A7D9IW82</accession>
<evidence type="ECO:0000313" key="2">
    <source>
        <dbReference type="Proteomes" id="UP001152795"/>
    </source>
</evidence>
<gene>
    <name evidence="1" type="ORF">PACLA_8A018124</name>
</gene>
<dbReference type="InterPro" id="IPR006652">
    <property type="entry name" value="Kelch_1"/>
</dbReference>
<dbReference type="SMART" id="SM00612">
    <property type="entry name" value="Kelch"/>
    <property type="match status" value="5"/>
</dbReference>
<sequence>MIVTTICHRRIAKCHNCEQLTQEVGELRTNLTVVNSKLNKMESTLTTLATSTLKLAGAATKLDAFKSNLSAEVGNRLDGFTAKLNRLEAIECRLQEHHQKMNTRFTAISEPLAKLSRLESDQQSKVPLLNNAENKIVENNNETLNVIIAGGLINGKKLGSVETFNLSTGAWSKEQAMQTIETSVYEASSALHHNQLIICGGRTSSGVSDNMVRRNIGIKSANWTRFGVPLPTKLRGQCGVVYDDHLYIIGGCYENGAVSSEIYTTQLVPPYRSNLLTRLPDGMSHHSVQLFGDQLVIVGGIHGSWSYRSRVCNVFLYDISKNEWKRLAPVPSAGVREMATVRWGDNIIIIGGINAHNKPLKTVVMYNIKTQLSEVLPDMIYFRRGCVAAVLGNSIVAIGGATHGLKCLNTVECFDFKRFSWQELSSMNEARYLATGVAF</sequence>
<dbReference type="Proteomes" id="UP001152795">
    <property type="component" value="Unassembled WGS sequence"/>
</dbReference>
<organism evidence="1 2">
    <name type="scientific">Paramuricea clavata</name>
    <name type="common">Red gorgonian</name>
    <name type="synonym">Violescent sea-whip</name>
    <dbReference type="NCBI Taxonomy" id="317549"/>
    <lineage>
        <taxon>Eukaryota</taxon>
        <taxon>Metazoa</taxon>
        <taxon>Cnidaria</taxon>
        <taxon>Anthozoa</taxon>
        <taxon>Octocorallia</taxon>
        <taxon>Malacalcyonacea</taxon>
        <taxon>Plexauridae</taxon>
        <taxon>Paramuricea</taxon>
    </lineage>
</organism>
<dbReference type="EMBL" id="CACRXK020010837">
    <property type="protein sequence ID" value="CAB4020206.1"/>
    <property type="molecule type" value="Genomic_DNA"/>
</dbReference>
<protein>
    <submittedName>
        <fullName evidence="1">Kelch domain-containing 8B</fullName>
    </submittedName>
</protein>